<organism evidence="4 5">
    <name type="scientific">Lolium multiflorum</name>
    <name type="common">Italian ryegrass</name>
    <name type="synonym">Lolium perenne subsp. multiflorum</name>
    <dbReference type="NCBI Taxonomy" id="4521"/>
    <lineage>
        <taxon>Eukaryota</taxon>
        <taxon>Viridiplantae</taxon>
        <taxon>Streptophyta</taxon>
        <taxon>Embryophyta</taxon>
        <taxon>Tracheophyta</taxon>
        <taxon>Spermatophyta</taxon>
        <taxon>Magnoliopsida</taxon>
        <taxon>Liliopsida</taxon>
        <taxon>Poales</taxon>
        <taxon>Poaceae</taxon>
        <taxon>BOP clade</taxon>
        <taxon>Pooideae</taxon>
        <taxon>Poodae</taxon>
        <taxon>Poeae</taxon>
        <taxon>Poeae Chloroplast Group 2 (Poeae type)</taxon>
        <taxon>Loliodinae</taxon>
        <taxon>Loliinae</taxon>
        <taxon>Lolium</taxon>
    </lineage>
</organism>
<comment type="caution">
    <text evidence="4">The sequence shown here is derived from an EMBL/GenBank/DDBJ whole genome shotgun (WGS) entry which is preliminary data.</text>
</comment>
<dbReference type="EMBL" id="JAUUTY010000002">
    <property type="protein sequence ID" value="KAK1683285.1"/>
    <property type="molecule type" value="Genomic_DNA"/>
</dbReference>
<keyword evidence="1" id="KW-0862">Zinc</keyword>
<dbReference type="GO" id="GO:0008270">
    <property type="term" value="F:zinc ion binding"/>
    <property type="evidence" value="ECO:0007669"/>
    <property type="project" value="UniProtKB-KW"/>
</dbReference>
<dbReference type="GO" id="GO:0003676">
    <property type="term" value="F:nucleic acid binding"/>
    <property type="evidence" value="ECO:0007669"/>
    <property type="project" value="InterPro"/>
</dbReference>
<dbReference type="Pfam" id="PF00098">
    <property type="entry name" value="zf-CCHC"/>
    <property type="match status" value="1"/>
</dbReference>
<dbReference type="SUPFAM" id="SSF57756">
    <property type="entry name" value="Retrovirus zinc finger-like domains"/>
    <property type="match status" value="1"/>
</dbReference>
<dbReference type="InterPro" id="IPR043502">
    <property type="entry name" value="DNA/RNA_pol_sf"/>
</dbReference>
<evidence type="ECO:0000259" key="3">
    <source>
        <dbReference type="PROSITE" id="PS50158"/>
    </source>
</evidence>
<feature type="region of interest" description="Disordered" evidence="2">
    <location>
        <begin position="65"/>
        <end position="120"/>
    </location>
</feature>
<dbReference type="Gene3D" id="3.10.10.10">
    <property type="entry name" value="HIV Type 1 Reverse Transcriptase, subunit A, domain 1"/>
    <property type="match status" value="1"/>
</dbReference>
<dbReference type="InterPro" id="IPR036875">
    <property type="entry name" value="Znf_CCHC_sf"/>
</dbReference>
<dbReference type="PROSITE" id="PS50158">
    <property type="entry name" value="ZF_CCHC"/>
    <property type="match status" value="1"/>
</dbReference>
<dbReference type="SMART" id="SM00343">
    <property type="entry name" value="ZnF_C2HC"/>
    <property type="match status" value="1"/>
</dbReference>
<proteinExistence type="predicted"/>
<evidence type="ECO:0000313" key="4">
    <source>
        <dbReference type="EMBL" id="KAK1683285.1"/>
    </source>
</evidence>
<dbReference type="PANTHER" id="PTHR37984">
    <property type="entry name" value="PROTEIN CBG26694"/>
    <property type="match status" value="1"/>
</dbReference>
<dbReference type="Gene3D" id="3.30.70.270">
    <property type="match status" value="2"/>
</dbReference>
<evidence type="ECO:0000256" key="1">
    <source>
        <dbReference type="PROSITE-ProRule" id="PRU00047"/>
    </source>
</evidence>
<dbReference type="InterPro" id="IPR050951">
    <property type="entry name" value="Retrovirus_Pol_polyprotein"/>
</dbReference>
<keyword evidence="1" id="KW-0863">Zinc-finger</keyword>
<feature type="domain" description="CCHC-type" evidence="3">
    <location>
        <begin position="140"/>
        <end position="155"/>
    </location>
</feature>
<dbReference type="FunFam" id="3.30.70.270:FF:000020">
    <property type="entry name" value="Transposon Tf2-6 polyprotein-like Protein"/>
    <property type="match status" value="1"/>
</dbReference>
<sequence>MTVVEYRDKFLTLSRYAPDETDTTEKRKERFLNGLHDEMQTVLVNIPFADLEALVDSAIQMEGKLNRKQSKRRMMHQSGPSNTPRRPPPQQPHQQQLLCPPQQQLQPRSDESPANNNNTNMLKDWEQRCCRPKDKATITCYECGIVGHYSNECPKRLAKISANTAAPAQQQRRVSTGKKFAPNNPNNRSGRLFHMSAEEAQEAPDVVLGMFSVNSTAFTTRYGLYEYNVMSFGLTNAPAYFMNLMNKIFMNFLDKFVVVFIDDILIYSKSEEEHEQHLEIVLETLRQHKLYAKFSKCEFWLKEVGFLGHILSAGGIAVDPAKIKTVAEWKAPTTQTEVRAFLGLAGYYRRFVEGFSSIARPMTQLLKKDKKFDWTDKCEESFQKDLTQPQY</sequence>
<feature type="region of interest" description="Disordered" evidence="2">
    <location>
        <begin position="164"/>
        <end position="186"/>
    </location>
</feature>
<dbReference type="InterPro" id="IPR001878">
    <property type="entry name" value="Znf_CCHC"/>
</dbReference>
<keyword evidence="5" id="KW-1185">Reference proteome</keyword>
<accession>A0AAD8TI21</accession>
<feature type="compositionally biased region" description="Low complexity" evidence="2">
    <location>
        <begin position="92"/>
        <end position="107"/>
    </location>
</feature>
<name>A0AAD8TI21_LOLMU</name>
<dbReference type="InterPro" id="IPR043128">
    <property type="entry name" value="Rev_trsase/Diguanyl_cyclase"/>
</dbReference>
<dbReference type="InterPro" id="IPR000477">
    <property type="entry name" value="RT_dom"/>
</dbReference>
<feature type="compositionally biased region" description="Polar residues" evidence="2">
    <location>
        <begin position="164"/>
        <end position="174"/>
    </location>
</feature>
<dbReference type="Gene3D" id="4.10.60.10">
    <property type="entry name" value="Zinc finger, CCHC-type"/>
    <property type="match status" value="1"/>
</dbReference>
<evidence type="ECO:0000256" key="2">
    <source>
        <dbReference type="SAM" id="MobiDB-lite"/>
    </source>
</evidence>
<dbReference type="PANTHER" id="PTHR37984:SF5">
    <property type="entry name" value="PROTEIN NYNRIN-LIKE"/>
    <property type="match status" value="1"/>
</dbReference>
<dbReference type="CDD" id="cd01647">
    <property type="entry name" value="RT_LTR"/>
    <property type="match status" value="1"/>
</dbReference>
<evidence type="ECO:0000313" key="5">
    <source>
        <dbReference type="Proteomes" id="UP001231189"/>
    </source>
</evidence>
<keyword evidence="1" id="KW-0479">Metal-binding</keyword>
<dbReference type="Proteomes" id="UP001231189">
    <property type="component" value="Unassembled WGS sequence"/>
</dbReference>
<protein>
    <recommendedName>
        <fullName evidence="3">CCHC-type domain-containing protein</fullName>
    </recommendedName>
</protein>
<dbReference type="SUPFAM" id="SSF56672">
    <property type="entry name" value="DNA/RNA polymerases"/>
    <property type="match status" value="1"/>
</dbReference>
<dbReference type="AlphaFoldDB" id="A0AAD8TI21"/>
<dbReference type="Pfam" id="PF00078">
    <property type="entry name" value="RVT_1"/>
    <property type="match status" value="1"/>
</dbReference>
<reference evidence="4" key="1">
    <citation type="submission" date="2023-07" db="EMBL/GenBank/DDBJ databases">
        <title>A chromosome-level genome assembly of Lolium multiflorum.</title>
        <authorList>
            <person name="Chen Y."/>
            <person name="Copetti D."/>
            <person name="Kolliker R."/>
            <person name="Studer B."/>
        </authorList>
    </citation>
    <scope>NUCLEOTIDE SEQUENCE</scope>
    <source>
        <strain evidence="4">02402/16</strain>
        <tissue evidence="4">Leaf</tissue>
    </source>
</reference>
<gene>
    <name evidence="4" type="ORF">QYE76_044133</name>
</gene>
<feature type="compositionally biased region" description="Basic residues" evidence="2">
    <location>
        <begin position="66"/>
        <end position="75"/>
    </location>
</feature>
<dbReference type="FunFam" id="3.30.70.270:FF:000003">
    <property type="entry name" value="Transposon Ty3-G Gag-Pol polyprotein"/>
    <property type="match status" value="1"/>
</dbReference>